<evidence type="ECO:0000313" key="3">
    <source>
        <dbReference type="EMBL" id="QFS50080.1"/>
    </source>
</evidence>
<evidence type="ECO:0000256" key="1">
    <source>
        <dbReference type="SAM" id="Phobius"/>
    </source>
</evidence>
<name>A0A5P8WBM1_9NOSO</name>
<keyword evidence="1" id="KW-0812">Transmembrane</keyword>
<dbReference type="Proteomes" id="UP000326678">
    <property type="component" value="Chromosome Gxm2"/>
</dbReference>
<feature type="domain" description="CHASE2" evidence="2">
    <location>
        <begin position="482"/>
        <end position="783"/>
    </location>
</feature>
<keyword evidence="4" id="KW-1185">Reference proteome</keyword>
<evidence type="ECO:0000313" key="4">
    <source>
        <dbReference type="Proteomes" id="UP000326678"/>
    </source>
</evidence>
<feature type="transmembrane region" description="Helical" evidence="1">
    <location>
        <begin position="816"/>
        <end position="837"/>
    </location>
</feature>
<keyword evidence="1" id="KW-0472">Membrane</keyword>
<dbReference type="InterPro" id="IPR027417">
    <property type="entry name" value="P-loop_NTPase"/>
</dbReference>
<dbReference type="RefSeq" id="WP_152591217.1">
    <property type="nucleotide sequence ID" value="NZ_CP045227.1"/>
</dbReference>
<dbReference type="Pfam" id="PF05226">
    <property type="entry name" value="CHASE2"/>
    <property type="match status" value="1"/>
</dbReference>
<organism evidence="3 4">
    <name type="scientific">Nostoc sphaeroides CCNUC1</name>
    <dbReference type="NCBI Taxonomy" id="2653204"/>
    <lineage>
        <taxon>Bacteria</taxon>
        <taxon>Bacillati</taxon>
        <taxon>Cyanobacteriota</taxon>
        <taxon>Cyanophyceae</taxon>
        <taxon>Nostocales</taxon>
        <taxon>Nostocaceae</taxon>
        <taxon>Nostoc</taxon>
    </lineage>
</organism>
<dbReference type="AlphaFoldDB" id="A0A5P8WBM1"/>
<accession>A0A5P8WBM1</accession>
<proteinExistence type="predicted"/>
<keyword evidence="1" id="KW-1133">Transmembrane helix</keyword>
<feature type="transmembrane region" description="Helical" evidence="1">
    <location>
        <begin position="764"/>
        <end position="783"/>
    </location>
</feature>
<gene>
    <name evidence="3" type="ORF">GXM_07574</name>
</gene>
<dbReference type="Gene3D" id="3.40.50.300">
    <property type="entry name" value="P-loop containing nucleotide triphosphate hydrolases"/>
    <property type="match status" value="1"/>
</dbReference>
<dbReference type="KEGG" id="nsh:GXM_07574"/>
<evidence type="ECO:0000259" key="2">
    <source>
        <dbReference type="SMART" id="SM01080"/>
    </source>
</evidence>
<sequence length="902" mass="102207">MTAAKPNFEYQIGGSLESSAPSYVKRLADTEFYERLKWGQFCYVLNSRQMGKSSLRVQMMQRLQAEGIICAFIDLTGMGTQDVTPEKWYAGIVQSLVSSCQLHSKIQWRSWWRERRDLLSPVQCLSQFIEEVLLVEVKENIVIFIDEIDRVLSQNFSLDDFFALIRFFFQQREVNYEYKRLTFALLGVANPNELIQNKTQTPFNIGKAIELEGFQPDEVQPLIDGLNQRVSNPEAVLMQILEWTGGQPFLTQKLCQLIVLESTAQRFSSVEQVVRSHIVENWESQDEPEHLRTIRDRILHRNEKRTGRLLELYQQILRLGEISADGTPEQIELRLSGLVVEQQGKLKVYNRIYKAVFNQNWVNRKLAELRPYAEAIAAWSASACEDESYLLRGQALHDTLAWALGKSLGDLDYQFLAASQELAKRQAQMSLQALAQANKLLAQARQKAKPEVLQRRIGWGWIPRIAICVTAPILLLRFGGLLQGGEWNMLDQFFRWRLLQESPEKRIAIVTIDDEDIKKVGKWPIPDQVLAKAIANIKAQQPRAIGLDIYRDLPVEPGHQDLVNILKLTPNLYGIEKVINPIIAPPPSLNAERVGFADLVVDADGKVRRALLSVNLSQNETRYSLAVKLAQHYLNKEGITTKWVDKDPRWGKAVFEKFMGNDGGYVHADSGGYQILLNFRGNQENFATFPLRDILEKTIPPDSLRDRLVLIGTTAESIKDVFYTPYNSGLFSSSQPMPGVSIHANIISQIISAAVDGRPLLRVWQEPIECLWILVWAGLGALVSRQLRSSIAIVASIIFAGAGLLGIGFLAFCLGWWLPIIPSLLVFLGSAVALELVTHKQLERLQFHQTLALLLEMCQDHPLAGAIAIEYLKQSESQENQAFIEQQLREKQLTTSTIELVE</sequence>
<dbReference type="EMBL" id="CP045227">
    <property type="protein sequence ID" value="QFS50080.1"/>
    <property type="molecule type" value="Genomic_DNA"/>
</dbReference>
<feature type="transmembrane region" description="Helical" evidence="1">
    <location>
        <begin position="790"/>
        <end position="810"/>
    </location>
</feature>
<dbReference type="SUPFAM" id="SSF52540">
    <property type="entry name" value="P-loop containing nucleoside triphosphate hydrolases"/>
    <property type="match status" value="1"/>
</dbReference>
<dbReference type="InterPro" id="IPR007890">
    <property type="entry name" value="CHASE2"/>
</dbReference>
<dbReference type="SMART" id="SM01080">
    <property type="entry name" value="CHASE2"/>
    <property type="match status" value="1"/>
</dbReference>
<dbReference type="Pfam" id="PF14516">
    <property type="entry name" value="AAA_35"/>
    <property type="match status" value="1"/>
</dbReference>
<reference evidence="3 4" key="1">
    <citation type="submission" date="2019-10" db="EMBL/GenBank/DDBJ databases">
        <title>Genomic and transcriptomic insights into the perfect genentic adaptation of a filamentous nitrogen-fixing cyanobacterium to rice fields.</title>
        <authorList>
            <person name="Chen Z."/>
        </authorList>
    </citation>
    <scope>NUCLEOTIDE SEQUENCE [LARGE SCALE GENOMIC DNA]</scope>
    <source>
        <strain evidence="3">CCNUC1</strain>
    </source>
</reference>
<protein>
    <submittedName>
        <fullName evidence="3">CHASE2 domain-containing protein</fullName>
    </submittedName>
</protein>